<organism evidence="1 2">
    <name type="scientific">Amycolatopsis vancoresmycina DSM 44592</name>
    <dbReference type="NCBI Taxonomy" id="1292037"/>
    <lineage>
        <taxon>Bacteria</taxon>
        <taxon>Bacillati</taxon>
        <taxon>Actinomycetota</taxon>
        <taxon>Actinomycetes</taxon>
        <taxon>Pseudonocardiales</taxon>
        <taxon>Pseudonocardiaceae</taxon>
        <taxon>Amycolatopsis</taxon>
    </lineage>
</organism>
<dbReference type="Proteomes" id="UP000014139">
    <property type="component" value="Unassembled WGS sequence"/>
</dbReference>
<dbReference type="PATRIC" id="fig|1292037.4.peg.4209"/>
<comment type="caution">
    <text evidence="1">The sequence shown here is derived from an EMBL/GenBank/DDBJ whole genome shotgun (WGS) entry which is preliminary data.</text>
</comment>
<dbReference type="EMBL" id="AOUO01000321">
    <property type="protein sequence ID" value="EOD66300.1"/>
    <property type="molecule type" value="Genomic_DNA"/>
</dbReference>
<dbReference type="AlphaFoldDB" id="R1HRU6"/>
<accession>R1HRU6</accession>
<sequence length="66" mass="6770">MRRITATIGALVLTTGVLFGAEGVASAQSEPVPVPLRCVGSSLAMFATNALCVVPRTYPILLIPAS</sequence>
<reference evidence="1 2" key="1">
    <citation type="submission" date="2013-02" db="EMBL/GenBank/DDBJ databases">
        <title>Draft genome sequence of Amycolatopsis vancoresmycina strain DSM 44592T.</title>
        <authorList>
            <person name="Kumar S."/>
            <person name="Kaur N."/>
            <person name="Kaur C."/>
            <person name="Raghava G.P.S."/>
            <person name="Mayilraj S."/>
        </authorList>
    </citation>
    <scope>NUCLEOTIDE SEQUENCE [LARGE SCALE GENOMIC DNA]</scope>
    <source>
        <strain evidence="1 2">DSM 44592</strain>
    </source>
</reference>
<dbReference type="RefSeq" id="WP_003091509.1">
    <property type="nucleotide sequence ID" value="NZ_AOUO01000321.1"/>
</dbReference>
<evidence type="ECO:0000313" key="1">
    <source>
        <dbReference type="EMBL" id="EOD66300.1"/>
    </source>
</evidence>
<keyword evidence="2" id="KW-1185">Reference proteome</keyword>
<protein>
    <submittedName>
        <fullName evidence="1">Uncharacterized protein</fullName>
    </submittedName>
</protein>
<name>R1HRU6_9PSEU</name>
<proteinExistence type="predicted"/>
<gene>
    <name evidence="1" type="ORF">H480_22187</name>
</gene>
<evidence type="ECO:0000313" key="2">
    <source>
        <dbReference type="Proteomes" id="UP000014139"/>
    </source>
</evidence>
<dbReference type="OrthoDB" id="3638584at2"/>